<keyword evidence="6" id="KW-0560">Oxidoreductase</keyword>
<gene>
    <name evidence="9" type="ORF">H4F99_08175</name>
</gene>
<dbReference type="Gene3D" id="3.50.50.60">
    <property type="entry name" value="FAD/NAD(P)-binding domain"/>
    <property type="match status" value="2"/>
</dbReference>
<evidence type="ECO:0000256" key="6">
    <source>
        <dbReference type="ARBA" id="ARBA00023002"/>
    </source>
</evidence>
<evidence type="ECO:0000256" key="4">
    <source>
        <dbReference type="ARBA" id="ARBA00022630"/>
    </source>
</evidence>
<keyword evidence="4" id="KW-0285">Flavoprotein</keyword>
<comment type="cofactor">
    <cofactor evidence="1">
        <name>FAD</name>
        <dbReference type="ChEBI" id="CHEBI:57692"/>
    </cofactor>
</comment>
<proteinExistence type="inferred from homology"/>
<keyword evidence="7" id="KW-0503">Monooxygenase</keyword>
<organism evidence="9 10">
    <name type="scientific">Marilutibacter penaei</name>
    <dbReference type="NCBI Taxonomy" id="2759900"/>
    <lineage>
        <taxon>Bacteria</taxon>
        <taxon>Pseudomonadati</taxon>
        <taxon>Pseudomonadota</taxon>
        <taxon>Gammaproteobacteria</taxon>
        <taxon>Lysobacterales</taxon>
        <taxon>Lysobacteraceae</taxon>
        <taxon>Marilutibacter</taxon>
    </lineage>
</organism>
<dbReference type="InterPro" id="IPR036188">
    <property type="entry name" value="FAD/NAD-bd_sf"/>
</dbReference>
<dbReference type="PANTHER" id="PTHR43876:SF8">
    <property type="entry name" value="2-OCTAPRENYL-6-METHOXYPHENOL HYDROXYLASE"/>
    <property type="match status" value="1"/>
</dbReference>
<evidence type="ECO:0000256" key="5">
    <source>
        <dbReference type="ARBA" id="ARBA00022827"/>
    </source>
</evidence>
<keyword evidence="10" id="KW-1185">Reference proteome</keyword>
<dbReference type="Proteomes" id="UP000552587">
    <property type="component" value="Unassembled WGS sequence"/>
</dbReference>
<dbReference type="AlphaFoldDB" id="A0A7W3U3W5"/>
<dbReference type="SUPFAM" id="SSF51905">
    <property type="entry name" value="FAD/NAD(P)-binding domain"/>
    <property type="match status" value="1"/>
</dbReference>
<comment type="caution">
    <text evidence="9">The sequence shown here is derived from an EMBL/GenBank/DDBJ whole genome shotgun (WGS) entry which is preliminary data.</text>
</comment>
<keyword evidence="5" id="KW-0274">FAD</keyword>
<dbReference type="EMBL" id="JACHTE010000005">
    <property type="protein sequence ID" value="MBB1088466.1"/>
    <property type="molecule type" value="Genomic_DNA"/>
</dbReference>
<evidence type="ECO:0000313" key="10">
    <source>
        <dbReference type="Proteomes" id="UP000552587"/>
    </source>
</evidence>
<dbReference type="UniPathway" id="UPA00232"/>
<dbReference type="NCBIfam" id="TIGR01988">
    <property type="entry name" value="Ubi-OHases"/>
    <property type="match status" value="1"/>
</dbReference>
<comment type="pathway">
    <text evidence="2">Cofactor biosynthesis; ubiquinone biosynthesis.</text>
</comment>
<evidence type="ECO:0000256" key="7">
    <source>
        <dbReference type="ARBA" id="ARBA00023033"/>
    </source>
</evidence>
<dbReference type="PANTHER" id="PTHR43876">
    <property type="entry name" value="UBIQUINONE BIOSYNTHESIS MONOOXYGENASE COQ6, MITOCHONDRIAL"/>
    <property type="match status" value="1"/>
</dbReference>
<evidence type="ECO:0000256" key="2">
    <source>
        <dbReference type="ARBA" id="ARBA00004749"/>
    </source>
</evidence>
<feature type="domain" description="FAD-binding" evidence="8">
    <location>
        <begin position="8"/>
        <end position="319"/>
    </location>
</feature>
<dbReference type="GO" id="GO:0008681">
    <property type="term" value="F:2-octaprenyl-6-methoxyphenol hydroxylase activity"/>
    <property type="evidence" value="ECO:0007669"/>
    <property type="project" value="TreeGrafter"/>
</dbReference>
<sequence length="395" mass="42414">MSRRDLYDIVVVGAGVVGATAALACARDGLRVALVEARPPAPWRAEAPDLRVYAFAPDNAALLDDLGVWRGVRESRAQPYRSMRVWDAGGGTPLAFDADAFARRELGWIVENALLVDRLWHALAPAGVDLHCPDRVAMLEQDATHATLQLESGLRVHARLVLAADGGDSQLRGLAGIETVTRDAGQSGLVAFVDHAHPHGDTCWQRFLPTGPLAFLPFAGHGGRRSSIVWTLPESEALRLRDVDESAFLNELERAFDGPPGPVQAVSKRVAFPLKRQLAEACVAGRVALLGDAAHVVHPLAGQGVNLGLRDVSSLRASLRGATRRGLEIGSASRLARWARTRRSENALAAHAFDGLNRVFSNEALVPTLLRGPAMGLVGRFPPITHALWRRAAGL</sequence>
<evidence type="ECO:0000313" key="9">
    <source>
        <dbReference type="EMBL" id="MBB1088466.1"/>
    </source>
</evidence>
<dbReference type="InterPro" id="IPR010971">
    <property type="entry name" value="UbiH/COQ6"/>
</dbReference>
<dbReference type="InterPro" id="IPR051205">
    <property type="entry name" value="UbiH/COQ6_monooxygenase"/>
</dbReference>
<dbReference type="GO" id="GO:0071949">
    <property type="term" value="F:FAD binding"/>
    <property type="evidence" value="ECO:0007669"/>
    <property type="project" value="InterPro"/>
</dbReference>
<dbReference type="PRINTS" id="PR00420">
    <property type="entry name" value="RNGMNOXGNASE"/>
</dbReference>
<dbReference type="RefSeq" id="WP_182669248.1">
    <property type="nucleotide sequence ID" value="NZ_JACHTE010000005.1"/>
</dbReference>
<evidence type="ECO:0000256" key="3">
    <source>
        <dbReference type="ARBA" id="ARBA00005349"/>
    </source>
</evidence>
<dbReference type="Pfam" id="PF01494">
    <property type="entry name" value="FAD_binding_3"/>
    <property type="match status" value="1"/>
</dbReference>
<dbReference type="InterPro" id="IPR002938">
    <property type="entry name" value="FAD-bd"/>
</dbReference>
<dbReference type="PROSITE" id="PS51257">
    <property type="entry name" value="PROKAR_LIPOPROTEIN"/>
    <property type="match status" value="1"/>
</dbReference>
<name>A0A7W3U3W5_9GAMM</name>
<comment type="similarity">
    <text evidence="3">Belongs to the UbiH/COQ6 family.</text>
</comment>
<accession>A0A7W3U3W5</accession>
<dbReference type="PROSITE" id="PS01304">
    <property type="entry name" value="UBIH"/>
    <property type="match status" value="1"/>
</dbReference>
<dbReference type="InterPro" id="IPR018168">
    <property type="entry name" value="Ubi_Hdrlase_CS"/>
</dbReference>
<evidence type="ECO:0000259" key="8">
    <source>
        <dbReference type="Pfam" id="PF01494"/>
    </source>
</evidence>
<reference evidence="9 10" key="1">
    <citation type="submission" date="2020-07" db="EMBL/GenBank/DDBJ databases">
        <authorList>
            <person name="Xu S."/>
            <person name="Li A."/>
        </authorList>
    </citation>
    <scope>NUCLEOTIDE SEQUENCE [LARGE SCALE GENOMIC DNA]</scope>
    <source>
        <strain evidence="9 10">SG-8</strain>
    </source>
</reference>
<dbReference type="GO" id="GO:0006744">
    <property type="term" value="P:ubiquinone biosynthetic process"/>
    <property type="evidence" value="ECO:0007669"/>
    <property type="project" value="UniProtKB-UniPathway"/>
</dbReference>
<protein>
    <submittedName>
        <fullName evidence="9">FAD-dependent oxidoreductase</fullName>
    </submittedName>
</protein>
<evidence type="ECO:0000256" key="1">
    <source>
        <dbReference type="ARBA" id="ARBA00001974"/>
    </source>
</evidence>